<keyword evidence="2 3" id="KW-0975">Bacterial flagellum</keyword>
<comment type="function">
    <text evidence="3">Flagellin is the subunit protein which polymerizes to form the filaments of bacterial flagella.</text>
</comment>
<dbReference type="KEGG" id="dwd:DSCW_11460"/>
<evidence type="ECO:0000256" key="4">
    <source>
        <dbReference type="SAM" id="Coils"/>
    </source>
</evidence>
<dbReference type="Gene3D" id="1.20.1330.10">
    <property type="entry name" value="f41 fragment of flagellin, N-terminal domain"/>
    <property type="match status" value="1"/>
</dbReference>
<evidence type="ECO:0000259" key="6">
    <source>
        <dbReference type="Pfam" id="PF00700"/>
    </source>
</evidence>
<comment type="subcellular location">
    <subcellularLocation>
        <location evidence="3">Secreted</location>
    </subcellularLocation>
    <subcellularLocation>
        <location evidence="3">Bacterial flagellum</location>
    </subcellularLocation>
</comment>
<feature type="domain" description="Flagellin C-terminal" evidence="6">
    <location>
        <begin position="188"/>
        <end position="272"/>
    </location>
</feature>
<evidence type="ECO:0000256" key="3">
    <source>
        <dbReference type="RuleBase" id="RU362073"/>
    </source>
</evidence>
<dbReference type="AlphaFoldDB" id="A0A5K7Z0G0"/>
<dbReference type="SUPFAM" id="SSF64518">
    <property type="entry name" value="Phase 1 flagellin"/>
    <property type="match status" value="1"/>
</dbReference>
<sequence>MAIALTAGMRSNLIALQNVDSLMQTTQNRLSTGKKVNSALDDPVNFFKAEDHYNRASDLAAKKDGMNEAIKTIEAANTGIEEIENLLAQMKSLASAAKTSDNTGDLSDQYDLLISQVYYMAQDSNYGGQNLLDSDSLSVEFNEDGSNTLSVSGFGVAANGTITSSGGTTTALSASDFANNTTVEASISEIDAAISMLRTESQKLSSSLSTIQIRADFTTEMENTLNTGADGLTLADMNEEGANMLMLQTRQNLGTTSLSLASQAAQAVLQLF</sequence>
<dbReference type="PANTHER" id="PTHR42792:SF2">
    <property type="entry name" value="FLAGELLIN"/>
    <property type="match status" value="1"/>
</dbReference>
<keyword evidence="4" id="KW-0175">Coiled coil</keyword>
<feature type="coiled-coil region" evidence="4">
    <location>
        <begin position="66"/>
        <end position="100"/>
    </location>
</feature>
<keyword evidence="7" id="KW-0966">Cell projection</keyword>
<keyword evidence="3" id="KW-0964">Secreted</keyword>
<dbReference type="Proteomes" id="UP000427769">
    <property type="component" value="Chromosome"/>
</dbReference>
<dbReference type="InterPro" id="IPR001492">
    <property type="entry name" value="Flagellin"/>
</dbReference>
<organism evidence="7 8">
    <name type="scientific">Desulfosarcina widdelii</name>
    <dbReference type="NCBI Taxonomy" id="947919"/>
    <lineage>
        <taxon>Bacteria</taxon>
        <taxon>Pseudomonadati</taxon>
        <taxon>Thermodesulfobacteriota</taxon>
        <taxon>Desulfobacteria</taxon>
        <taxon>Desulfobacterales</taxon>
        <taxon>Desulfosarcinaceae</taxon>
        <taxon>Desulfosarcina</taxon>
    </lineage>
</organism>
<dbReference type="Pfam" id="PF00669">
    <property type="entry name" value="Flagellin_N"/>
    <property type="match status" value="1"/>
</dbReference>
<reference evidence="7 8" key="1">
    <citation type="submission" date="2019-11" db="EMBL/GenBank/DDBJ databases">
        <title>Comparative genomics of hydrocarbon-degrading Desulfosarcina strains.</title>
        <authorList>
            <person name="Watanabe M."/>
            <person name="Kojima H."/>
            <person name="Fukui M."/>
        </authorList>
    </citation>
    <scope>NUCLEOTIDE SEQUENCE [LARGE SCALE GENOMIC DNA]</scope>
    <source>
        <strain evidence="7 8">PP31</strain>
    </source>
</reference>
<evidence type="ECO:0000259" key="5">
    <source>
        <dbReference type="Pfam" id="PF00669"/>
    </source>
</evidence>
<keyword evidence="7" id="KW-0282">Flagellum</keyword>
<feature type="domain" description="Flagellin N-terminal" evidence="5">
    <location>
        <begin position="16"/>
        <end position="134"/>
    </location>
</feature>
<dbReference type="EMBL" id="AP021875">
    <property type="protein sequence ID" value="BBO73729.1"/>
    <property type="molecule type" value="Genomic_DNA"/>
</dbReference>
<dbReference type="Pfam" id="PF00700">
    <property type="entry name" value="Flagellin_C"/>
    <property type="match status" value="1"/>
</dbReference>
<protein>
    <recommendedName>
        <fullName evidence="3">Flagellin</fullName>
    </recommendedName>
</protein>
<comment type="similarity">
    <text evidence="1 3">Belongs to the bacterial flagellin family.</text>
</comment>
<evidence type="ECO:0000313" key="8">
    <source>
        <dbReference type="Proteomes" id="UP000427769"/>
    </source>
</evidence>
<gene>
    <name evidence="7" type="ORF">DSCW_11460</name>
</gene>
<evidence type="ECO:0000256" key="1">
    <source>
        <dbReference type="ARBA" id="ARBA00005709"/>
    </source>
</evidence>
<name>A0A5K7Z0G0_9BACT</name>
<dbReference type="OrthoDB" id="9808068at2"/>
<dbReference type="PANTHER" id="PTHR42792">
    <property type="entry name" value="FLAGELLIN"/>
    <property type="match status" value="1"/>
</dbReference>
<dbReference type="RefSeq" id="WP_155302810.1">
    <property type="nucleotide sequence ID" value="NZ_AP021875.1"/>
</dbReference>
<evidence type="ECO:0000256" key="2">
    <source>
        <dbReference type="ARBA" id="ARBA00023143"/>
    </source>
</evidence>
<evidence type="ECO:0000313" key="7">
    <source>
        <dbReference type="EMBL" id="BBO73729.1"/>
    </source>
</evidence>
<dbReference type="GO" id="GO:0009288">
    <property type="term" value="C:bacterial-type flagellum"/>
    <property type="evidence" value="ECO:0007669"/>
    <property type="project" value="UniProtKB-SubCell"/>
</dbReference>
<keyword evidence="8" id="KW-1185">Reference proteome</keyword>
<dbReference type="GO" id="GO:0005576">
    <property type="term" value="C:extracellular region"/>
    <property type="evidence" value="ECO:0007669"/>
    <property type="project" value="UniProtKB-SubCell"/>
</dbReference>
<accession>A0A5K7Z0G0</accession>
<dbReference type="InterPro" id="IPR001029">
    <property type="entry name" value="Flagellin_N"/>
</dbReference>
<proteinExistence type="inferred from homology"/>
<dbReference type="GO" id="GO:0005198">
    <property type="term" value="F:structural molecule activity"/>
    <property type="evidence" value="ECO:0007669"/>
    <property type="project" value="UniProtKB-UniRule"/>
</dbReference>
<keyword evidence="7" id="KW-0969">Cilium</keyword>
<dbReference type="InterPro" id="IPR046358">
    <property type="entry name" value="Flagellin_C"/>
</dbReference>